<feature type="transmembrane region" description="Helical" evidence="1">
    <location>
        <begin position="112"/>
        <end position="135"/>
    </location>
</feature>
<keyword evidence="3" id="KW-1185">Reference proteome</keyword>
<dbReference type="Proteomes" id="UP000290932">
    <property type="component" value="Unassembled WGS sequence"/>
</dbReference>
<evidence type="ECO:0008006" key="4">
    <source>
        <dbReference type="Google" id="ProtNLM"/>
    </source>
</evidence>
<keyword evidence="1" id="KW-0812">Transmembrane</keyword>
<keyword evidence="1" id="KW-0472">Membrane</keyword>
<protein>
    <recommendedName>
        <fullName evidence="4">YqhA family protein</fullName>
    </recommendedName>
</protein>
<feature type="transmembrane region" description="Helical" evidence="1">
    <location>
        <begin position="72"/>
        <end position="91"/>
    </location>
</feature>
<name>A0A498H4F9_9EURY</name>
<dbReference type="PANTHER" id="PTHR31721:SF4">
    <property type="entry name" value="OS06G0710300 PROTEIN"/>
    <property type="match status" value="1"/>
</dbReference>
<dbReference type="RefSeq" id="WP_128692697.1">
    <property type="nucleotide sequence ID" value="NZ_LHQS01000001.1"/>
</dbReference>
<feature type="transmembrane region" description="Helical" evidence="1">
    <location>
        <begin position="12"/>
        <end position="32"/>
    </location>
</feature>
<feature type="transmembrane region" description="Helical" evidence="1">
    <location>
        <begin position="141"/>
        <end position="163"/>
    </location>
</feature>
<proteinExistence type="predicted"/>
<evidence type="ECO:0000313" key="3">
    <source>
        <dbReference type="Proteomes" id="UP000290932"/>
    </source>
</evidence>
<dbReference type="OrthoDB" id="115449at2157"/>
<dbReference type="PANTHER" id="PTHR31721">
    <property type="entry name" value="OS06G0710300 PROTEIN"/>
    <property type="match status" value="1"/>
</dbReference>
<dbReference type="EMBL" id="LHQS01000001">
    <property type="protein sequence ID" value="RXE56948.1"/>
    <property type="molecule type" value="Genomic_DNA"/>
</dbReference>
<keyword evidence="1" id="KW-1133">Transmembrane helix</keyword>
<dbReference type="InterPro" id="IPR005134">
    <property type="entry name" value="UPF0114"/>
</dbReference>
<gene>
    <name evidence="2" type="ORF">ABH15_02035</name>
</gene>
<comment type="caution">
    <text evidence="2">The sequence shown here is derived from an EMBL/GenBank/DDBJ whole genome shotgun (WGS) entry which is preliminary data.</text>
</comment>
<dbReference type="AlphaFoldDB" id="A0A498H4F9"/>
<evidence type="ECO:0000256" key="1">
    <source>
        <dbReference type="SAM" id="Phobius"/>
    </source>
</evidence>
<sequence length="166" mass="18593">MQTEPIYHFRYISIIAVVASFFAAVLMFVIGAERTLTGFSYYLQGHEVTVKEGVTITHDAAAMFMIVDAVDAFLFGLVLLIFCFGVFNLCVRHIDGDEMEKVPRWLRVDSIGHLKTSLAQLIIVILFVNVLEFVIFEGTHAMTWTTLVIPLSVVLLAAALRLMHAK</sequence>
<organism evidence="2 3">
    <name type="scientific">Methanoculleus taiwanensis</name>
    <dbReference type="NCBI Taxonomy" id="1550565"/>
    <lineage>
        <taxon>Archaea</taxon>
        <taxon>Methanobacteriati</taxon>
        <taxon>Methanobacteriota</taxon>
        <taxon>Stenosarchaea group</taxon>
        <taxon>Methanomicrobia</taxon>
        <taxon>Methanomicrobiales</taxon>
        <taxon>Methanomicrobiaceae</taxon>
        <taxon>Methanoculleus</taxon>
    </lineage>
</organism>
<evidence type="ECO:0000313" key="2">
    <source>
        <dbReference type="EMBL" id="RXE56948.1"/>
    </source>
</evidence>
<accession>A0A498H4F9</accession>
<reference evidence="2 3" key="1">
    <citation type="journal article" date="2015" name="Int. J. Syst. Evol. Microbiol.">
        <title>Methanoculleus taiwanensis sp. nov., a methanogen isolated from deep marine sediment at the deformation front area near Taiwan.</title>
        <authorList>
            <person name="Weng C.Y."/>
            <person name="Chen S.C."/>
            <person name="Lai M.C."/>
            <person name="Wu S.Y."/>
            <person name="Lin S."/>
            <person name="Yang T.F."/>
            <person name="Chen P.C."/>
        </authorList>
    </citation>
    <scope>NUCLEOTIDE SEQUENCE [LARGE SCALE GENOMIC DNA]</scope>
    <source>
        <strain evidence="2 3">CYW4</strain>
    </source>
</reference>
<dbReference type="Pfam" id="PF03350">
    <property type="entry name" value="UPF0114"/>
    <property type="match status" value="1"/>
</dbReference>